<dbReference type="InterPro" id="IPR036869">
    <property type="entry name" value="J_dom_sf"/>
</dbReference>
<reference evidence="11 12" key="1">
    <citation type="submission" date="2014-05" db="EMBL/GenBank/DDBJ databases">
        <title>Draft genome sequence of a rare smut relative, Tilletiaria anomala UBC 951.</title>
        <authorList>
            <consortium name="DOE Joint Genome Institute"/>
            <person name="Toome M."/>
            <person name="Kuo A."/>
            <person name="Henrissat B."/>
            <person name="Lipzen A."/>
            <person name="Tritt A."/>
            <person name="Yoshinaga Y."/>
            <person name="Zane M."/>
            <person name="Barry K."/>
            <person name="Grigoriev I.V."/>
            <person name="Spatafora J.W."/>
            <person name="Aimea M.C."/>
        </authorList>
    </citation>
    <scope>NUCLEOTIDE SEQUENCE [LARGE SCALE GENOMIC DNA]</scope>
    <source>
        <strain evidence="11 12">UBC 951</strain>
    </source>
</reference>
<evidence type="ECO:0000256" key="1">
    <source>
        <dbReference type="ARBA" id="ARBA00003474"/>
    </source>
</evidence>
<keyword evidence="7" id="KW-0408">Iron</keyword>
<dbReference type="InterPro" id="IPR007872">
    <property type="entry name" value="DPH_MB_dom"/>
</dbReference>
<evidence type="ECO:0000256" key="3">
    <source>
        <dbReference type="ARBA" id="ARBA00004496"/>
    </source>
</evidence>
<evidence type="ECO:0000256" key="7">
    <source>
        <dbReference type="ARBA" id="ARBA00023004"/>
    </source>
</evidence>
<dbReference type="RefSeq" id="XP_013240041.1">
    <property type="nucleotide sequence ID" value="XM_013384587.1"/>
</dbReference>
<comment type="subcellular location">
    <subcellularLocation>
        <location evidence="3">Cytoplasm</location>
    </subcellularLocation>
    <subcellularLocation>
        <location evidence="2">Nucleus</location>
    </subcellularLocation>
</comment>
<dbReference type="HOGENOM" id="CLU_017633_7_1_1"/>
<dbReference type="GeneID" id="25265459"/>
<dbReference type="PRINTS" id="PR00625">
    <property type="entry name" value="JDOMAIN"/>
</dbReference>
<proteinExistence type="inferred from homology"/>
<dbReference type="UniPathway" id="UPA00559"/>
<dbReference type="GO" id="GO:0005737">
    <property type="term" value="C:cytoplasm"/>
    <property type="evidence" value="ECO:0007669"/>
    <property type="project" value="UniProtKB-SubCell"/>
</dbReference>
<dbReference type="AlphaFoldDB" id="A0A066V4Q7"/>
<dbReference type="SUPFAM" id="SSF46565">
    <property type="entry name" value="Chaperone J-domain"/>
    <property type="match status" value="1"/>
</dbReference>
<evidence type="ECO:0000313" key="11">
    <source>
        <dbReference type="EMBL" id="KDN36416.1"/>
    </source>
</evidence>
<dbReference type="GO" id="GO:0017183">
    <property type="term" value="P:protein histidyl modification to diphthamide"/>
    <property type="evidence" value="ECO:0007669"/>
    <property type="project" value="UniProtKB-UniPathway"/>
</dbReference>
<evidence type="ECO:0000256" key="6">
    <source>
        <dbReference type="ARBA" id="ARBA00022723"/>
    </source>
</evidence>
<keyword evidence="8" id="KW-0539">Nucleus</keyword>
<dbReference type="OMA" id="EDEEAMW"/>
<evidence type="ECO:0000259" key="10">
    <source>
        <dbReference type="PROSITE" id="PS51074"/>
    </source>
</evidence>
<dbReference type="PANTHER" id="PTHR21454:SF49">
    <property type="entry name" value="RE24848P"/>
    <property type="match status" value="1"/>
</dbReference>
<evidence type="ECO:0000259" key="9">
    <source>
        <dbReference type="PROSITE" id="PS50076"/>
    </source>
</evidence>
<feature type="domain" description="J" evidence="9">
    <location>
        <begin position="6"/>
        <end position="82"/>
    </location>
</feature>
<evidence type="ECO:0000256" key="4">
    <source>
        <dbReference type="ARBA" id="ARBA00006169"/>
    </source>
</evidence>
<dbReference type="GO" id="GO:0046872">
    <property type="term" value="F:metal ion binding"/>
    <property type="evidence" value="ECO:0007669"/>
    <property type="project" value="UniProtKB-KW"/>
</dbReference>
<dbReference type="PANTHER" id="PTHR21454">
    <property type="entry name" value="DPH3 HOMOLOG-RELATED"/>
    <property type="match status" value="1"/>
</dbReference>
<dbReference type="CDD" id="cd06257">
    <property type="entry name" value="DnaJ"/>
    <property type="match status" value="1"/>
</dbReference>
<accession>A0A066V4Q7</accession>
<dbReference type="SUPFAM" id="SSF144217">
    <property type="entry name" value="CSL zinc finger"/>
    <property type="match status" value="1"/>
</dbReference>
<comment type="caution">
    <text evidence="11">The sequence shown here is derived from an EMBL/GenBank/DDBJ whole genome shotgun (WGS) entry which is preliminary data.</text>
</comment>
<evidence type="ECO:0000256" key="5">
    <source>
        <dbReference type="ARBA" id="ARBA00021797"/>
    </source>
</evidence>
<dbReference type="GO" id="GO:0005634">
    <property type="term" value="C:nucleus"/>
    <property type="evidence" value="ECO:0007669"/>
    <property type="project" value="UniProtKB-SubCell"/>
</dbReference>
<dbReference type="EMBL" id="JMSN01000169">
    <property type="protein sequence ID" value="KDN36416.1"/>
    <property type="molecule type" value="Genomic_DNA"/>
</dbReference>
<dbReference type="STRING" id="1037660.A0A066V4Q7"/>
<dbReference type="Proteomes" id="UP000027361">
    <property type="component" value="Unassembled WGS sequence"/>
</dbReference>
<gene>
    <name evidence="11" type="ORF">K437DRAFT_260120</name>
</gene>
<keyword evidence="12" id="KW-1185">Reference proteome</keyword>
<dbReference type="Gene3D" id="3.10.660.10">
    <property type="entry name" value="DPH Zinc finger"/>
    <property type="match status" value="1"/>
</dbReference>
<comment type="function">
    <text evidence="1">Required for the first step of diphthamide biosynthesis, the transfer of 3-amino-3-carboxypropyl from S-adenosyl-L-methionine to a histidine residue. Diphthamide is a post-translational modification of histidine which occurs in elongation factor 2.</text>
</comment>
<keyword evidence="6" id="KW-0479">Metal-binding</keyword>
<dbReference type="Pfam" id="PF00226">
    <property type="entry name" value="DnaJ"/>
    <property type="match status" value="1"/>
</dbReference>
<dbReference type="PROSITE" id="PS51074">
    <property type="entry name" value="DPH_MB"/>
    <property type="match status" value="1"/>
</dbReference>
<dbReference type="InterPro" id="IPR001623">
    <property type="entry name" value="DnaJ_domain"/>
</dbReference>
<comment type="similarity">
    <text evidence="4">Belongs to the DPH4 family.</text>
</comment>
<dbReference type="InterPro" id="IPR044248">
    <property type="entry name" value="DPH3/4-like"/>
</dbReference>
<dbReference type="PROSITE" id="PS50076">
    <property type="entry name" value="DNAJ_2"/>
    <property type="match status" value="1"/>
</dbReference>
<feature type="domain" description="DPH-type MB" evidence="10">
    <location>
        <begin position="100"/>
        <end position="173"/>
    </location>
</feature>
<dbReference type="InterPro" id="IPR036671">
    <property type="entry name" value="DPH_MB_sf"/>
</dbReference>
<organism evidence="11 12">
    <name type="scientific">Tilletiaria anomala (strain ATCC 24038 / CBS 436.72 / UBC 951)</name>
    <dbReference type="NCBI Taxonomy" id="1037660"/>
    <lineage>
        <taxon>Eukaryota</taxon>
        <taxon>Fungi</taxon>
        <taxon>Dikarya</taxon>
        <taxon>Basidiomycota</taxon>
        <taxon>Ustilaginomycotina</taxon>
        <taxon>Exobasidiomycetes</taxon>
        <taxon>Georgefischeriales</taxon>
        <taxon>Tilletiariaceae</taxon>
        <taxon>Tilletiaria</taxon>
    </lineage>
</organism>
<name>A0A066V4Q7_TILAU</name>
<dbReference type="Pfam" id="PF05207">
    <property type="entry name" value="Zn_ribbon_CSL"/>
    <property type="match status" value="1"/>
</dbReference>
<dbReference type="SMART" id="SM00271">
    <property type="entry name" value="DnaJ"/>
    <property type="match status" value="1"/>
</dbReference>
<evidence type="ECO:0000256" key="8">
    <source>
        <dbReference type="ARBA" id="ARBA00023242"/>
    </source>
</evidence>
<dbReference type="Gene3D" id="1.10.287.110">
    <property type="entry name" value="DnaJ domain"/>
    <property type="match status" value="1"/>
</dbReference>
<evidence type="ECO:0000313" key="12">
    <source>
        <dbReference type="Proteomes" id="UP000027361"/>
    </source>
</evidence>
<sequence length="173" mass="19270">MKDDLSLYSILGVRQDASLKEIRASYFVQVRQHHPDKLAAVHDATISTTRGSSESDERIRVLNHAYEVLSNVQLRAAYDASVRQARENQAAEATTSKIRIAGEIDIELFEVLLPEGRPMDQQEAADDQSERCDASFSHPCRCGGNFVVSWQQLESGLDTIACQGCSEAIRIKF</sequence>
<dbReference type="InParanoid" id="A0A066V4Q7"/>
<dbReference type="OrthoDB" id="445556at2759"/>
<protein>
    <recommendedName>
        <fullName evidence="5">Diphthamide biosynthesis protein 4</fullName>
    </recommendedName>
</protein>
<evidence type="ECO:0000256" key="2">
    <source>
        <dbReference type="ARBA" id="ARBA00004123"/>
    </source>
</evidence>